<evidence type="ECO:0000256" key="7">
    <source>
        <dbReference type="ARBA" id="ARBA00023136"/>
    </source>
</evidence>
<evidence type="ECO:0000256" key="1">
    <source>
        <dbReference type="ARBA" id="ARBA00004370"/>
    </source>
</evidence>
<keyword evidence="10" id="KW-1185">Reference proteome</keyword>
<dbReference type="InterPro" id="IPR010255">
    <property type="entry name" value="Haem_peroxidase_sf"/>
</dbReference>
<dbReference type="Pfam" id="PF00353">
    <property type="entry name" value="HemolysinCabind"/>
    <property type="match status" value="8"/>
</dbReference>
<dbReference type="EMBL" id="SGWV01000010">
    <property type="protein sequence ID" value="RZS53262.1"/>
    <property type="molecule type" value="Genomic_DNA"/>
</dbReference>
<evidence type="ECO:0000256" key="8">
    <source>
        <dbReference type="ARBA" id="ARBA00023180"/>
    </source>
</evidence>
<organism evidence="9 10">
    <name type="scientific">Sphaerotilus mobilis</name>
    <dbReference type="NCBI Taxonomy" id="47994"/>
    <lineage>
        <taxon>Bacteria</taxon>
        <taxon>Pseudomonadati</taxon>
        <taxon>Pseudomonadota</taxon>
        <taxon>Betaproteobacteria</taxon>
        <taxon>Burkholderiales</taxon>
        <taxon>Sphaerotilaceae</taxon>
        <taxon>Sphaerotilus</taxon>
    </lineage>
</organism>
<dbReference type="GO" id="GO:0005576">
    <property type="term" value="C:extracellular region"/>
    <property type="evidence" value="ECO:0007669"/>
    <property type="project" value="UniProtKB-SubCell"/>
</dbReference>
<dbReference type="PANTHER" id="PTHR11475:SF4">
    <property type="entry name" value="CHORION PEROXIDASE"/>
    <property type="match status" value="1"/>
</dbReference>
<dbReference type="GO" id="GO:0016020">
    <property type="term" value="C:membrane"/>
    <property type="evidence" value="ECO:0007669"/>
    <property type="project" value="UniProtKB-SubCell"/>
</dbReference>
<evidence type="ECO:0000313" key="10">
    <source>
        <dbReference type="Proteomes" id="UP000293433"/>
    </source>
</evidence>
<dbReference type="GO" id="GO:0005509">
    <property type="term" value="F:calcium ion binding"/>
    <property type="evidence" value="ECO:0007669"/>
    <property type="project" value="InterPro"/>
</dbReference>
<dbReference type="GO" id="GO:0006979">
    <property type="term" value="P:response to oxidative stress"/>
    <property type="evidence" value="ECO:0007669"/>
    <property type="project" value="InterPro"/>
</dbReference>
<evidence type="ECO:0000313" key="9">
    <source>
        <dbReference type="EMBL" id="RZS53262.1"/>
    </source>
</evidence>
<dbReference type="InterPro" id="IPR001343">
    <property type="entry name" value="Hemolysn_Ca-bd"/>
</dbReference>
<dbReference type="SUPFAM" id="SSF48113">
    <property type="entry name" value="Heme-dependent peroxidases"/>
    <property type="match status" value="1"/>
</dbReference>
<dbReference type="GO" id="GO:0090729">
    <property type="term" value="F:toxin activity"/>
    <property type="evidence" value="ECO:0007669"/>
    <property type="project" value="UniProtKB-KW"/>
</dbReference>
<dbReference type="SUPFAM" id="SSF51120">
    <property type="entry name" value="beta-Roll"/>
    <property type="match status" value="3"/>
</dbReference>
<keyword evidence="7" id="KW-0472">Membrane</keyword>
<keyword evidence="5" id="KW-0677">Repeat</keyword>
<dbReference type="InterPro" id="IPR018511">
    <property type="entry name" value="Hemolysin-typ_Ca-bd_CS"/>
</dbReference>
<dbReference type="PRINTS" id="PR01488">
    <property type="entry name" value="RTXTOXINA"/>
</dbReference>
<dbReference type="InterPro" id="IPR037120">
    <property type="entry name" value="Haem_peroxidase_sf_animal"/>
</dbReference>
<keyword evidence="8" id="KW-0325">Glycoprotein</keyword>
<dbReference type="InterPro" id="IPR019791">
    <property type="entry name" value="Haem_peroxidase_animal"/>
</dbReference>
<gene>
    <name evidence="9" type="ORF">EV685_2889</name>
</gene>
<dbReference type="CDD" id="cd09821">
    <property type="entry name" value="An_peroxidase_bacterial_2"/>
    <property type="match status" value="1"/>
</dbReference>
<comment type="caution">
    <text evidence="9">The sequence shown here is derived from an EMBL/GenBank/DDBJ whole genome shotgun (WGS) entry which is preliminary data.</text>
</comment>
<dbReference type="Gene3D" id="2.150.10.10">
    <property type="entry name" value="Serralysin-like metalloprotease, C-terminal"/>
    <property type="match status" value="4"/>
</dbReference>
<dbReference type="Proteomes" id="UP000293433">
    <property type="component" value="Unassembled WGS sequence"/>
</dbReference>
<reference evidence="9 10" key="1">
    <citation type="submission" date="2019-02" db="EMBL/GenBank/DDBJ databases">
        <title>Genomic Encyclopedia of Type Strains, Phase IV (KMG-IV): sequencing the most valuable type-strain genomes for metagenomic binning, comparative biology and taxonomic classification.</title>
        <authorList>
            <person name="Goeker M."/>
        </authorList>
    </citation>
    <scope>NUCLEOTIDE SEQUENCE [LARGE SCALE GENOMIC DNA]</scope>
    <source>
        <strain evidence="9 10">DSM 10617</strain>
    </source>
</reference>
<evidence type="ECO:0000256" key="5">
    <source>
        <dbReference type="ARBA" id="ARBA00022737"/>
    </source>
</evidence>
<dbReference type="RefSeq" id="WP_130482714.1">
    <property type="nucleotide sequence ID" value="NZ_SGWV01000010.1"/>
</dbReference>
<dbReference type="GO" id="GO:0020037">
    <property type="term" value="F:heme binding"/>
    <property type="evidence" value="ECO:0007669"/>
    <property type="project" value="InterPro"/>
</dbReference>
<accession>A0A4Q7LGP2</accession>
<keyword evidence="4" id="KW-0800">Toxin</keyword>
<evidence type="ECO:0000256" key="6">
    <source>
        <dbReference type="ARBA" id="ARBA00023026"/>
    </source>
</evidence>
<dbReference type="PRINTS" id="PR00313">
    <property type="entry name" value="CABNDNGRPT"/>
</dbReference>
<dbReference type="PROSITE" id="PS50292">
    <property type="entry name" value="PEROXIDASE_3"/>
    <property type="match status" value="1"/>
</dbReference>
<dbReference type="Pfam" id="PF03098">
    <property type="entry name" value="An_peroxidase"/>
    <property type="match status" value="2"/>
</dbReference>
<evidence type="ECO:0000256" key="3">
    <source>
        <dbReference type="ARBA" id="ARBA00022525"/>
    </source>
</evidence>
<protein>
    <submittedName>
        <fullName evidence="9">Hemolysin type calcium-binding protein</fullName>
    </submittedName>
</protein>
<dbReference type="Gene3D" id="1.10.640.10">
    <property type="entry name" value="Haem peroxidase domain superfamily, animal type"/>
    <property type="match status" value="1"/>
</dbReference>
<comment type="subcellular location">
    <subcellularLocation>
        <location evidence="1">Membrane</location>
    </subcellularLocation>
    <subcellularLocation>
        <location evidence="2">Secreted</location>
    </subcellularLocation>
</comment>
<proteinExistence type="predicted"/>
<evidence type="ECO:0000256" key="2">
    <source>
        <dbReference type="ARBA" id="ARBA00004613"/>
    </source>
</evidence>
<keyword evidence="3" id="KW-0964">Secreted</keyword>
<dbReference type="OrthoDB" id="8549906at2"/>
<dbReference type="PROSITE" id="PS00330">
    <property type="entry name" value="HEMOLYSIN_CALCIUM"/>
    <property type="match status" value="5"/>
</dbReference>
<name>A0A4Q7LGP2_9BURK</name>
<dbReference type="GO" id="GO:0004601">
    <property type="term" value="F:peroxidase activity"/>
    <property type="evidence" value="ECO:0007669"/>
    <property type="project" value="InterPro"/>
</dbReference>
<dbReference type="InterPro" id="IPR011049">
    <property type="entry name" value="Serralysin-like_metalloprot_C"/>
</dbReference>
<keyword evidence="6" id="KW-0843">Virulence</keyword>
<evidence type="ECO:0000256" key="4">
    <source>
        <dbReference type="ARBA" id="ARBA00022656"/>
    </source>
</evidence>
<dbReference type="InterPro" id="IPR003995">
    <property type="entry name" value="RTX_toxin_determinant-A"/>
</dbReference>
<dbReference type="PANTHER" id="PTHR11475">
    <property type="entry name" value="OXIDASE/PEROXIDASE"/>
    <property type="match status" value="1"/>
</dbReference>
<sequence>MQLVLHDLSFILTQIQLAERHTAGEDLLTMIGSPLLPYGLRAVDGSHNNIVPGQEEFGAADRPMPNALPQLWRTADVASPFFGPASPIATSYAQTNGFVFDAQPRLISNLIADQTVGNAAAVAVAGPGAIPGGDGTLFIENVAPDEGLSAPFNSWFTIFGQFFDHGLDLIGKGGRGSVVMMLQPDDPIFATHPEAAAAPFMMLTRASYTLDTLTGERHYTNSTTPWIDQNQTYTSHPSHQVFLRQYALNAAGDPVSTGKLLDGAREGSIGNWAEVKAQAANMLGIQLTDADLGNIPLLVTDEYGNFIPGANGYAQLVMANGSIVEGNPLAPISTVGAARIDHAFLDDIAHNAAPGTFDHDNNPATAAIAKTADVDADVSIVPGTQPRGTYDNELLDLHYITGDGRGNENIGLTAVHSIFHSEHNRIADQVKDVAVAGFNDALASGDAQQIAASLGFLNQWLSTTIDVTPATPLNADALTWDGARIFQAARFATEMQYQHFVFEGFARKVTPSLDLFAGYNSTVDPAIMSEFANVVYRFGHSMLTDTIDRIDANGHNEEMRLIDAFLNPVAFEASGATNTEAVGAIVRGLTRQSGNDIDEFITESLRNNLVGLPLDLAALNIARGRDTGIPGLNAARELFFADTGLSILQPYASWEDFGLGIKHPESLVNFIAAYGTHSTITSASTMVDKRAAAQALINGAADPNNADAIAFMTGAGQYAADTGAVVGGRGGLNDVDFWMGGLAENTQPFGGMLGSTFDYVFATQLVALQNNDRLYYLSRTLGLNVLLQLEQGSMAELVMRNSSARHLPGDVFSTPEFTFEAANLGTSGAILNDGTTAYNENLLLTRMADGTIRYAGEAHIVMGGTAGDNRMRAGAGDDTLYGDEGNDRLEGGAGNDFVLGGAGDDILTDSFGDDQLKGAEGNDVISNSSGFDLLFGGDGKDFILGGVGDAETFAGQGDDFVSAGTGINTVFGNAGNDWIEGGDAADLLQGDNGDPFQASTVIGHDVLIGDGNDDYDAESGDDIMFGTPGINRAEGMLGFDWVTYARSTEIVIADLANSALLPPDLDNLKDRFDLVEGVSGYNGNDTLTGTDLLAADRVGHSLDAAGIARIGGLSDLVGTTGYTGEILLGGGGSDLIEGRAGDDVIDGDAWLDARIKLTNPNGTIEYFNSMAPLTARMISGAVNPGWLSIDRVIQQGSGGTDIAVFDGPRANFTIGALQADGFRTITDNIGTEGTDRVRNIETLRFVLTRDAVTGAVQTFEDVTLAANTAAIGVATITDTSPTEGAALTASTAGITDANGLGAFAFQWQSSTDGGANWTNVGGATNANFTPGAGVVNAQLRVQTSFIDGQGTLETQFSAATDVVGDLFNGTAAADSFAGNAGADNANGGAGNDTLVGNAGDDTLLGGAGNDTITGGAGNDSMNGGAGNDTLVVADAGDTVVGGAGTDLVQSLLASFSMGVDVENLTFVGVGAFIGTGNAVANVINGAAGGDTLNGAGGNDTLNGNGGNDLLLGDAGSDVLNGGIGNDTLNGGAAADQLTGGAGTDVMTGGDAADRFIFGTLGQLGVQATRDVITDFLTGADQIVLTDIDANAGVGGNQAFVFRGTQAFNGVGQVRFVNAGGNTIVQLNTDGDFGNAEFEIQLTGTMNLVQGNFML</sequence>